<sequence>MKPKAQYIPGALLLALGATPLVAGVTIPHTFQSGETAVADEVNANFEALREELAAAQDRIADLESDRDDMQELHEHVEVINVHPDDPNAQTVRFSGVDVQIVNGEGETDIINGVGNLIVGYNEARGVYEGEVCSDGQYDDQTDCTTNGGAWAQNHKSGSHNIVGGSGNSYSSYGGLVVGQQNAINRDYASVSAGLRNIASGEQSSVSGGALNTAEGRWSSVSGGDENEASGEISSISGGWNNSAASGRSSVSGGGWNTAEGQGSSILGGTSATASGGYETIPEIE</sequence>
<gene>
    <name evidence="4" type="ORF">B1A74_13560</name>
</gene>
<keyword evidence="1" id="KW-0175">Coiled coil</keyword>
<keyword evidence="3" id="KW-0732">Signal</keyword>
<name>A0A1V2ZV21_9GAMM</name>
<dbReference type="Gene3D" id="2.150.10.10">
    <property type="entry name" value="Serralysin-like metalloprotease, C-terminal"/>
    <property type="match status" value="1"/>
</dbReference>
<dbReference type="InterPro" id="IPR011049">
    <property type="entry name" value="Serralysin-like_metalloprot_C"/>
</dbReference>
<dbReference type="Proteomes" id="UP000189177">
    <property type="component" value="Unassembled WGS sequence"/>
</dbReference>
<accession>A0A1V2ZV21</accession>
<evidence type="ECO:0000256" key="1">
    <source>
        <dbReference type="SAM" id="Coils"/>
    </source>
</evidence>
<protein>
    <submittedName>
        <fullName evidence="4">Uncharacterized protein</fullName>
    </submittedName>
</protein>
<evidence type="ECO:0000313" key="5">
    <source>
        <dbReference type="Proteomes" id="UP000189177"/>
    </source>
</evidence>
<feature type="compositionally biased region" description="Polar residues" evidence="2">
    <location>
        <begin position="259"/>
        <end position="274"/>
    </location>
</feature>
<evidence type="ECO:0000256" key="2">
    <source>
        <dbReference type="SAM" id="MobiDB-lite"/>
    </source>
</evidence>
<feature type="chain" id="PRO_5012460250" evidence="3">
    <location>
        <begin position="24"/>
        <end position="285"/>
    </location>
</feature>
<comment type="caution">
    <text evidence="4">The sequence shown here is derived from an EMBL/GenBank/DDBJ whole genome shotgun (WGS) entry which is preliminary data.</text>
</comment>
<proteinExistence type="predicted"/>
<feature type="compositionally biased region" description="Low complexity" evidence="2">
    <location>
        <begin position="230"/>
        <end position="251"/>
    </location>
</feature>
<reference evidence="4 5" key="1">
    <citation type="submission" date="2017-02" db="EMBL/GenBank/DDBJ databases">
        <title>Genomic diversity within the haloalkaliphilic genus Thioalkalivibrio.</title>
        <authorList>
            <person name="Ahn A.-C."/>
            <person name="Meier-Kolthoff J."/>
            <person name="Overmars L."/>
            <person name="Richter M."/>
            <person name="Woyke T."/>
            <person name="Sorokin D.Y."/>
            <person name="Muyzer G."/>
        </authorList>
    </citation>
    <scope>NUCLEOTIDE SEQUENCE [LARGE SCALE GENOMIC DNA]</scope>
    <source>
        <strain evidence="4 5">HL17</strain>
    </source>
</reference>
<evidence type="ECO:0000313" key="4">
    <source>
        <dbReference type="EMBL" id="OOC08954.1"/>
    </source>
</evidence>
<dbReference type="AlphaFoldDB" id="A0A1V2ZV21"/>
<dbReference type="STRING" id="252474.B1A74_13560"/>
<evidence type="ECO:0000256" key="3">
    <source>
        <dbReference type="SAM" id="SignalP"/>
    </source>
</evidence>
<dbReference type="RefSeq" id="WP_077244942.1">
    <property type="nucleotide sequence ID" value="NZ_MUZR01000073.1"/>
</dbReference>
<feature type="signal peptide" evidence="3">
    <location>
        <begin position="1"/>
        <end position="23"/>
    </location>
</feature>
<keyword evidence="5" id="KW-1185">Reference proteome</keyword>
<dbReference type="OrthoDB" id="6306615at2"/>
<feature type="region of interest" description="Disordered" evidence="2">
    <location>
        <begin position="217"/>
        <end position="285"/>
    </location>
</feature>
<organism evidence="4 5">
    <name type="scientific">Thioalkalivibrio halophilus</name>
    <dbReference type="NCBI Taxonomy" id="252474"/>
    <lineage>
        <taxon>Bacteria</taxon>
        <taxon>Pseudomonadati</taxon>
        <taxon>Pseudomonadota</taxon>
        <taxon>Gammaproteobacteria</taxon>
        <taxon>Chromatiales</taxon>
        <taxon>Ectothiorhodospiraceae</taxon>
        <taxon>Thioalkalivibrio</taxon>
    </lineage>
</organism>
<dbReference type="EMBL" id="MUZR01000073">
    <property type="protein sequence ID" value="OOC08954.1"/>
    <property type="molecule type" value="Genomic_DNA"/>
</dbReference>
<feature type="coiled-coil region" evidence="1">
    <location>
        <begin position="39"/>
        <end position="73"/>
    </location>
</feature>